<dbReference type="InterPro" id="IPR009057">
    <property type="entry name" value="Homeodomain-like_sf"/>
</dbReference>
<feature type="region of interest" description="Disordered" evidence="8">
    <location>
        <begin position="87"/>
        <end position="109"/>
    </location>
</feature>
<dbReference type="SUPFAM" id="SSF46689">
    <property type="entry name" value="Homeodomain-like"/>
    <property type="match status" value="1"/>
</dbReference>
<sequence>MGPYPPPILPNNHDSPAVDFRAFYPYTPNEVKHRKRTTTSQLKVLEAVFRKDTKPNASLRNELALELNMTARGVQVWFQNRRAKEKVKGKSGVKVSSPQSNGPDEDYLHVKDEGVPESLLQEQDEERDAYSNSTSPPQLHVITDAEDWKAGTASPAEPVPDSAPILPIRPPTINTFVNTQDIYAHRRGSLPANAFPQPMSASVLLREDDGPDPFFRRSSMDASLQRLANNPFAPLARAKNSALFGAGFGVVMPGSNTSNTSMSNLASGINSLRPHRQFNRLPYGYHASTRRVTGPLSAGLASTPYQYANLRRLSMDSRSVGHLRAQQSLSQSPSPITPYNAAIRVSLPDQQLYALSSRPLASPIPGPLPSPGFSFGAANTPSMTSPSSGDSERNSPDSLRSFNFRGGEEQDDDAATSYDAYSRFGSIASIATSESSIASSYYAEIGSSAVGVDPHLAEERRDSCASGHFLSMLSGLDVGNANPMYSPPEEFAYSNANEGAELVSVHAHQQHQQQPEPNYPSPTSTITPRDSPHAQDMSAVAPVTNPVSISSSSELAYALEGKPDQNVRQEQQYLTYGSPDQQRQQHQHQILAPEQQHQHDAVTYYSAQQQQPQDAHQLPLDQEQIVYPTSGYSNDVHHQHAQQLHDPSRQPLQQTQQMEYMSSVYTSSGGYADGVSASASVPGGMDNGMHSHDAFAAYT</sequence>
<keyword evidence="3 6" id="KW-0238">DNA-binding</keyword>
<dbReference type="GO" id="GO:0000978">
    <property type="term" value="F:RNA polymerase II cis-regulatory region sequence-specific DNA binding"/>
    <property type="evidence" value="ECO:0007669"/>
    <property type="project" value="TreeGrafter"/>
</dbReference>
<evidence type="ECO:0000256" key="8">
    <source>
        <dbReference type="SAM" id="MobiDB-lite"/>
    </source>
</evidence>
<accession>A0A8H4QZS4</accession>
<dbReference type="GO" id="GO:0005634">
    <property type="term" value="C:nucleus"/>
    <property type="evidence" value="ECO:0007669"/>
    <property type="project" value="UniProtKB-SubCell"/>
</dbReference>
<feature type="region of interest" description="Disordered" evidence="8">
    <location>
        <begin position="366"/>
        <end position="415"/>
    </location>
</feature>
<name>A0A8H4QZS4_9AGAR</name>
<gene>
    <name evidence="10" type="ORF">D9613_000810</name>
</gene>
<dbReference type="InterPro" id="IPR001356">
    <property type="entry name" value="HD"/>
</dbReference>
<feature type="DNA-binding region" description="Homeobox" evidence="6">
    <location>
        <begin position="30"/>
        <end position="89"/>
    </location>
</feature>
<dbReference type="InterPro" id="IPR017970">
    <property type="entry name" value="Homeobox_CS"/>
</dbReference>
<dbReference type="SMART" id="SM00389">
    <property type="entry name" value="HOX"/>
    <property type="match status" value="1"/>
</dbReference>
<dbReference type="AlphaFoldDB" id="A0A8H4QZS4"/>
<feature type="domain" description="Homeobox" evidence="9">
    <location>
        <begin position="28"/>
        <end position="88"/>
    </location>
</feature>
<evidence type="ECO:0000256" key="2">
    <source>
        <dbReference type="ARBA" id="ARBA00022473"/>
    </source>
</evidence>
<feature type="region of interest" description="Disordered" evidence="8">
    <location>
        <begin position="119"/>
        <end position="138"/>
    </location>
</feature>
<dbReference type="Proteomes" id="UP000521872">
    <property type="component" value="Unassembled WGS sequence"/>
</dbReference>
<proteinExistence type="predicted"/>
<dbReference type="PROSITE" id="PS50071">
    <property type="entry name" value="HOMEOBOX_2"/>
    <property type="match status" value="1"/>
</dbReference>
<dbReference type="Pfam" id="PF00046">
    <property type="entry name" value="Homeodomain"/>
    <property type="match status" value="1"/>
</dbReference>
<keyword evidence="4 6" id="KW-0371">Homeobox</keyword>
<evidence type="ECO:0000256" key="4">
    <source>
        <dbReference type="ARBA" id="ARBA00023155"/>
    </source>
</evidence>
<keyword evidence="2" id="KW-0217">Developmental protein</keyword>
<keyword evidence="11" id="KW-1185">Reference proteome</keyword>
<dbReference type="PANTHER" id="PTHR45793">
    <property type="entry name" value="HOMEOBOX PROTEIN"/>
    <property type="match status" value="1"/>
</dbReference>
<dbReference type="EMBL" id="JAACJL010000015">
    <property type="protein sequence ID" value="KAF4620674.1"/>
    <property type="molecule type" value="Genomic_DNA"/>
</dbReference>
<keyword evidence="5 6" id="KW-0539">Nucleus</keyword>
<comment type="caution">
    <text evidence="10">The sequence shown here is derived from an EMBL/GenBank/DDBJ whole genome shotgun (WGS) entry which is preliminary data.</text>
</comment>
<dbReference type="Gene3D" id="1.10.10.60">
    <property type="entry name" value="Homeodomain-like"/>
    <property type="match status" value="1"/>
</dbReference>
<evidence type="ECO:0000256" key="7">
    <source>
        <dbReference type="RuleBase" id="RU000682"/>
    </source>
</evidence>
<reference evidence="10 11" key="1">
    <citation type="submission" date="2019-12" db="EMBL/GenBank/DDBJ databases">
        <authorList>
            <person name="Floudas D."/>
            <person name="Bentzer J."/>
            <person name="Ahren D."/>
            <person name="Johansson T."/>
            <person name="Persson P."/>
            <person name="Tunlid A."/>
        </authorList>
    </citation>
    <scope>NUCLEOTIDE SEQUENCE [LARGE SCALE GENOMIC DNA]</scope>
    <source>
        <strain evidence="10 11">CBS 102.39</strain>
    </source>
</reference>
<dbReference type="PANTHER" id="PTHR45793:SF5">
    <property type="entry name" value="HOMEOTIC PROTEIN OCELLILESS"/>
    <property type="match status" value="1"/>
</dbReference>
<feature type="compositionally biased region" description="Polar residues" evidence="8">
    <location>
        <begin position="379"/>
        <end position="389"/>
    </location>
</feature>
<evidence type="ECO:0000256" key="5">
    <source>
        <dbReference type="ARBA" id="ARBA00023242"/>
    </source>
</evidence>
<dbReference type="CDD" id="cd00086">
    <property type="entry name" value="homeodomain"/>
    <property type="match status" value="1"/>
</dbReference>
<evidence type="ECO:0000256" key="3">
    <source>
        <dbReference type="ARBA" id="ARBA00023125"/>
    </source>
</evidence>
<evidence type="ECO:0000256" key="1">
    <source>
        <dbReference type="ARBA" id="ARBA00004123"/>
    </source>
</evidence>
<organism evidence="10 11">
    <name type="scientific">Agrocybe pediades</name>
    <dbReference type="NCBI Taxonomy" id="84607"/>
    <lineage>
        <taxon>Eukaryota</taxon>
        <taxon>Fungi</taxon>
        <taxon>Dikarya</taxon>
        <taxon>Basidiomycota</taxon>
        <taxon>Agaricomycotina</taxon>
        <taxon>Agaricomycetes</taxon>
        <taxon>Agaricomycetidae</taxon>
        <taxon>Agaricales</taxon>
        <taxon>Agaricineae</taxon>
        <taxon>Strophariaceae</taxon>
        <taxon>Agrocybe</taxon>
    </lineage>
</organism>
<dbReference type="PROSITE" id="PS00027">
    <property type="entry name" value="HOMEOBOX_1"/>
    <property type="match status" value="1"/>
</dbReference>
<dbReference type="GO" id="GO:0000981">
    <property type="term" value="F:DNA-binding transcription factor activity, RNA polymerase II-specific"/>
    <property type="evidence" value="ECO:0007669"/>
    <property type="project" value="InterPro"/>
</dbReference>
<protein>
    <recommendedName>
        <fullName evidence="9">Homeobox domain-containing protein</fullName>
    </recommendedName>
</protein>
<evidence type="ECO:0000313" key="10">
    <source>
        <dbReference type="EMBL" id="KAF4620674.1"/>
    </source>
</evidence>
<feature type="region of interest" description="Disordered" evidence="8">
    <location>
        <begin position="504"/>
        <end position="537"/>
    </location>
</feature>
<evidence type="ECO:0000313" key="11">
    <source>
        <dbReference type="Proteomes" id="UP000521872"/>
    </source>
</evidence>
<evidence type="ECO:0000259" key="9">
    <source>
        <dbReference type="PROSITE" id="PS50071"/>
    </source>
</evidence>
<comment type="subcellular location">
    <subcellularLocation>
        <location evidence="1 6 7">Nucleus</location>
    </subcellularLocation>
</comment>
<evidence type="ECO:0000256" key="6">
    <source>
        <dbReference type="PROSITE-ProRule" id="PRU00108"/>
    </source>
</evidence>